<reference evidence="4 5" key="2">
    <citation type="submission" date="2020-03" db="EMBL/GenBank/DDBJ databases">
        <authorList>
            <person name="Ichikawa N."/>
            <person name="Kimura A."/>
            <person name="Kitahashi Y."/>
            <person name="Uohara A."/>
        </authorList>
    </citation>
    <scope>NUCLEOTIDE SEQUENCE [LARGE SCALE GENOMIC DNA]</scope>
    <source>
        <strain evidence="4 5">NBRC 108639</strain>
    </source>
</reference>
<dbReference type="PANTHER" id="PTHR35176:SF6">
    <property type="entry name" value="HEME OXYGENASE HI_0854-RELATED"/>
    <property type="match status" value="1"/>
</dbReference>
<evidence type="ECO:0000259" key="3">
    <source>
        <dbReference type="Pfam" id="PF01243"/>
    </source>
</evidence>
<dbReference type="SUPFAM" id="SSF50475">
    <property type="entry name" value="FMN-binding split barrel"/>
    <property type="match status" value="1"/>
</dbReference>
<reference evidence="4 5" key="1">
    <citation type="submission" date="2020-03" db="EMBL/GenBank/DDBJ databases">
        <title>Whole genome shotgun sequence of Phytohabitans houttuyneae NBRC 108639.</title>
        <authorList>
            <person name="Komaki H."/>
            <person name="Tamura T."/>
        </authorList>
    </citation>
    <scope>NUCLEOTIDE SEQUENCE [LARGE SCALE GENOMIC DNA]</scope>
    <source>
        <strain evidence="4 5">NBRC 108639</strain>
    </source>
</reference>
<dbReference type="PANTHER" id="PTHR35176">
    <property type="entry name" value="HEME OXYGENASE HI_0854-RELATED"/>
    <property type="match status" value="1"/>
</dbReference>
<dbReference type="EMBL" id="BLPF01000003">
    <property type="protein sequence ID" value="GFJ84350.1"/>
    <property type="molecule type" value="Genomic_DNA"/>
</dbReference>
<name>A0A6V8KLQ0_9ACTN</name>
<keyword evidence="5" id="KW-1185">Reference proteome</keyword>
<dbReference type="Proteomes" id="UP000482800">
    <property type="component" value="Unassembled WGS sequence"/>
</dbReference>
<dbReference type="GO" id="GO:0005829">
    <property type="term" value="C:cytosol"/>
    <property type="evidence" value="ECO:0007669"/>
    <property type="project" value="TreeGrafter"/>
</dbReference>
<organism evidence="4 5">
    <name type="scientific">Phytohabitans houttuyneae</name>
    <dbReference type="NCBI Taxonomy" id="1076126"/>
    <lineage>
        <taxon>Bacteria</taxon>
        <taxon>Bacillati</taxon>
        <taxon>Actinomycetota</taxon>
        <taxon>Actinomycetes</taxon>
        <taxon>Micromonosporales</taxon>
        <taxon>Micromonosporaceae</taxon>
    </lineage>
</organism>
<dbReference type="RefSeq" id="WP_173068033.1">
    <property type="nucleotide sequence ID" value="NZ_BAABGO010000039.1"/>
</dbReference>
<comment type="caution">
    <text evidence="4">The sequence shown here is derived from an EMBL/GenBank/DDBJ whole genome shotgun (WGS) entry which is preliminary data.</text>
</comment>
<evidence type="ECO:0000313" key="5">
    <source>
        <dbReference type="Proteomes" id="UP000482800"/>
    </source>
</evidence>
<feature type="region of interest" description="Disordered" evidence="2">
    <location>
        <begin position="73"/>
        <end position="102"/>
    </location>
</feature>
<dbReference type="Gene3D" id="2.30.110.10">
    <property type="entry name" value="Electron Transport, Fmn-binding Protein, Chain A"/>
    <property type="match status" value="1"/>
</dbReference>
<evidence type="ECO:0000256" key="2">
    <source>
        <dbReference type="SAM" id="MobiDB-lite"/>
    </source>
</evidence>
<protein>
    <submittedName>
        <fullName evidence="4">Pyridoxamine 5'-phosphate oxidase</fullName>
    </submittedName>
</protein>
<evidence type="ECO:0000313" key="4">
    <source>
        <dbReference type="EMBL" id="GFJ84350.1"/>
    </source>
</evidence>
<dbReference type="InterPro" id="IPR011576">
    <property type="entry name" value="Pyridox_Oxase_N"/>
</dbReference>
<dbReference type="AlphaFoldDB" id="A0A6V8KLQ0"/>
<dbReference type="InterPro" id="IPR052019">
    <property type="entry name" value="F420H2_bilvrd_red/Heme_oxyg"/>
</dbReference>
<dbReference type="InterPro" id="IPR012349">
    <property type="entry name" value="Split_barrel_FMN-bd"/>
</dbReference>
<keyword evidence="1" id="KW-0560">Oxidoreductase</keyword>
<accession>A0A6V8KLQ0</accession>
<dbReference type="GO" id="GO:0016627">
    <property type="term" value="F:oxidoreductase activity, acting on the CH-CH group of donors"/>
    <property type="evidence" value="ECO:0007669"/>
    <property type="project" value="TreeGrafter"/>
</dbReference>
<dbReference type="Pfam" id="PF01243">
    <property type="entry name" value="PNPOx_N"/>
    <property type="match status" value="1"/>
</dbReference>
<proteinExistence type="predicted"/>
<feature type="domain" description="Pyridoxamine 5'-phosphate oxidase N-terminal" evidence="3">
    <location>
        <begin position="16"/>
        <end position="127"/>
    </location>
</feature>
<dbReference type="GO" id="GO:0070967">
    <property type="term" value="F:coenzyme F420 binding"/>
    <property type="evidence" value="ECO:0007669"/>
    <property type="project" value="TreeGrafter"/>
</dbReference>
<gene>
    <name evidence="4" type="ORF">Phou_085300</name>
</gene>
<evidence type="ECO:0000256" key="1">
    <source>
        <dbReference type="ARBA" id="ARBA00023002"/>
    </source>
</evidence>
<sequence length="160" mass="17983">MARWERFEGEAPQLAAAVRRLLDAHRHKTLATLRRDGGPRISGTESEFRDGDLWFGSMWMARKAVDLRRDPRFALHSGSEDPPEGDPSTWPGDAKLSGRAVEVTDPRQVAAAHGGETPQERSHLFRADIDEVVWTRVGTPADHLLIDLWRPGAGVRQFKR</sequence>